<dbReference type="RefSeq" id="YP_001649159.1">
    <property type="nucleotide sequence ID" value="NC_010240.1"/>
</dbReference>
<protein>
    <submittedName>
        <fullName evidence="1">Uncharacterized protein</fullName>
    </submittedName>
</protein>
<accession>A9YN19</accession>
<organism evidence="1 2">
    <name type="scientific">Helicoverpa armigera granulovirus</name>
    <dbReference type="NCBI Taxonomy" id="489830"/>
    <lineage>
        <taxon>Viruses</taxon>
        <taxon>Viruses incertae sedis</taxon>
        <taxon>Naldaviricetes</taxon>
        <taxon>Lefavirales</taxon>
        <taxon>Baculoviridae</taxon>
        <taxon>Betabaculovirus</taxon>
        <taxon>Betabaculovirus helarmigerae</taxon>
    </lineage>
</organism>
<dbReference type="OrthoDB" id="16956at10239"/>
<evidence type="ECO:0000313" key="2">
    <source>
        <dbReference type="Proteomes" id="UP000203266"/>
    </source>
</evidence>
<dbReference type="Proteomes" id="UP000203266">
    <property type="component" value="Segment"/>
</dbReference>
<sequence>MTTPSELLKLTFKKCINQNLKVKEYLPPSVVYNLMHDYLVQAVWTSEQFKKVLLNYAYKNSTFDDVLTLLLTTNVCKFVHEMVDDEERVDDILNWCGKWNWEDVFDFVVYVQIRKFTNTQYIFYERLKVTVLGDKFLCRFCVKRPLVQEVCYFTVDEQCELSHLLLDTKNYCTICHGPLFVLSEFYYDETTLCCEEL</sequence>
<keyword evidence="2" id="KW-1185">Reference proteome</keyword>
<dbReference type="EMBL" id="EU255577">
    <property type="protein sequence ID" value="ABY47868.1"/>
    <property type="molecule type" value="Genomic_DNA"/>
</dbReference>
<name>A9YN19_9BBAC</name>
<reference evidence="1 2" key="1">
    <citation type="journal article" date="2008" name="Virus Genes">
        <title>Genomic sequence analysis of a granulovirus isolated from the Old World bollworm, Helicoverpa armigera.</title>
        <authorList>
            <person name="Harrison R.L."/>
            <person name="Popham H.J."/>
        </authorList>
    </citation>
    <scope>NUCLEOTIDE SEQUENCE [LARGE SCALE GENOMIC DNA]</scope>
</reference>
<evidence type="ECO:0000313" key="1">
    <source>
        <dbReference type="EMBL" id="ABY47868.1"/>
    </source>
</evidence>
<proteinExistence type="predicted"/>
<dbReference type="KEGG" id="vg:10973861"/>
<dbReference type="GeneID" id="10973861"/>